<dbReference type="GO" id="GO:0005737">
    <property type="term" value="C:cytoplasm"/>
    <property type="evidence" value="ECO:0007669"/>
    <property type="project" value="UniProtKB-ARBA"/>
</dbReference>
<dbReference type="EMBL" id="CACRSQ010000002">
    <property type="protein sequence ID" value="VYS74076.1"/>
    <property type="molecule type" value="Genomic_DNA"/>
</dbReference>
<evidence type="ECO:0000256" key="3">
    <source>
        <dbReference type="ARBA" id="ARBA00022679"/>
    </source>
</evidence>
<feature type="domain" description="RNA 2-O ribose methyltransferase substrate binding" evidence="4">
    <location>
        <begin position="30"/>
        <end position="97"/>
    </location>
</feature>
<dbReference type="InterPro" id="IPR051259">
    <property type="entry name" value="rRNA_Methyltransferase"/>
</dbReference>
<evidence type="ECO:0000256" key="1">
    <source>
        <dbReference type="ARBA" id="ARBA00007228"/>
    </source>
</evidence>
<dbReference type="Gene3D" id="3.40.1280.10">
    <property type="match status" value="1"/>
</dbReference>
<reference evidence="5" key="1">
    <citation type="submission" date="2019-11" db="EMBL/GenBank/DDBJ databases">
        <authorList>
            <person name="Feng L."/>
        </authorList>
    </citation>
    <scope>NUCLEOTIDE SEQUENCE</scope>
    <source>
        <strain evidence="5">AcaccaeLFYP115</strain>
    </source>
</reference>
<dbReference type="PANTHER" id="PTHR43191:SF2">
    <property type="entry name" value="RRNA METHYLTRANSFERASE 3, MITOCHONDRIAL"/>
    <property type="match status" value="1"/>
</dbReference>
<name>A0A6N2R010_9FIRM</name>
<dbReference type="SMART" id="SM00967">
    <property type="entry name" value="SpoU_sub_bind"/>
    <property type="match status" value="1"/>
</dbReference>
<evidence type="ECO:0000259" key="4">
    <source>
        <dbReference type="SMART" id="SM00967"/>
    </source>
</evidence>
<protein>
    <submittedName>
        <fullName evidence="5">TrmH family tRNA/rRNA methyltransferase</fullName>
        <ecNumber evidence="5">2.1.1.-</ecNumber>
    </submittedName>
</protein>
<dbReference type="SUPFAM" id="SSF55315">
    <property type="entry name" value="L30e-like"/>
    <property type="match status" value="1"/>
</dbReference>
<sequence>MITTVQNKQIRQVIKLKKSSRERKRTGLFVAEGLRIFREIPEEQRAKVFVSSDFLKLHGEELKGIPFEEVSPKVFREISDTETPQGILSLVKMKQSTLSEILKRSGSSILLLENLQDPGNLGTLIRTGEGAGVSGIIMSRDTVDIYNPKVIRSTMGSIFRVPFTYTEDLAETVEYLRQQSVHVYAAHLNGTDYTDESYDKISAFLIGNEGNGLTDRIAALADKRIRIPMEGRVESLNAAMAGGLLMYEARRQKKGGS</sequence>
<dbReference type="Gene3D" id="3.30.1330.30">
    <property type="match status" value="1"/>
</dbReference>
<dbReference type="InterPro" id="IPR053888">
    <property type="entry name" value="MRM3-like_sub_bind"/>
</dbReference>
<comment type="similarity">
    <text evidence="1">Belongs to the class IV-like SAM-binding methyltransferase superfamily. RNA methyltransferase TrmH family.</text>
</comment>
<dbReference type="InterPro" id="IPR029064">
    <property type="entry name" value="Ribosomal_eL30-like_sf"/>
</dbReference>
<dbReference type="InterPro" id="IPR029026">
    <property type="entry name" value="tRNA_m1G_MTases_N"/>
</dbReference>
<keyword evidence="3 5" id="KW-0808">Transferase</keyword>
<dbReference type="PANTHER" id="PTHR43191">
    <property type="entry name" value="RRNA METHYLTRANSFERASE 3"/>
    <property type="match status" value="1"/>
</dbReference>
<dbReference type="CDD" id="cd18095">
    <property type="entry name" value="SpoU-like_rRNA-MTase"/>
    <property type="match status" value="1"/>
</dbReference>
<gene>
    <name evidence="5" type="ORF">ACLFYP115_00165</name>
</gene>
<dbReference type="Pfam" id="PF00588">
    <property type="entry name" value="SpoU_methylase"/>
    <property type="match status" value="1"/>
</dbReference>
<dbReference type="GO" id="GO:0006396">
    <property type="term" value="P:RNA processing"/>
    <property type="evidence" value="ECO:0007669"/>
    <property type="project" value="InterPro"/>
</dbReference>
<dbReference type="GO" id="GO:0003723">
    <property type="term" value="F:RNA binding"/>
    <property type="evidence" value="ECO:0007669"/>
    <property type="project" value="InterPro"/>
</dbReference>
<proteinExistence type="inferred from homology"/>
<dbReference type="GO" id="GO:0008173">
    <property type="term" value="F:RNA methyltransferase activity"/>
    <property type="evidence" value="ECO:0007669"/>
    <property type="project" value="InterPro"/>
</dbReference>
<accession>A0A6N2R010</accession>
<keyword evidence="2 5" id="KW-0489">Methyltransferase</keyword>
<evidence type="ECO:0000256" key="2">
    <source>
        <dbReference type="ARBA" id="ARBA00022603"/>
    </source>
</evidence>
<dbReference type="EC" id="2.1.1.-" evidence="5"/>
<dbReference type="AlphaFoldDB" id="A0A6N2R010"/>
<dbReference type="InterPro" id="IPR013123">
    <property type="entry name" value="SpoU_subst-bd"/>
</dbReference>
<evidence type="ECO:0000313" key="5">
    <source>
        <dbReference type="EMBL" id="VYS74076.1"/>
    </source>
</evidence>
<dbReference type="InterPro" id="IPR001537">
    <property type="entry name" value="SpoU_MeTrfase"/>
</dbReference>
<dbReference type="RefSeq" id="WP_006565748.1">
    <property type="nucleotide sequence ID" value="NZ_BAABRZ010000005.1"/>
</dbReference>
<dbReference type="Pfam" id="PF22435">
    <property type="entry name" value="MRM3-like_sub_bind"/>
    <property type="match status" value="1"/>
</dbReference>
<dbReference type="SUPFAM" id="SSF75217">
    <property type="entry name" value="alpha/beta knot"/>
    <property type="match status" value="1"/>
</dbReference>
<dbReference type="GO" id="GO:0032259">
    <property type="term" value="P:methylation"/>
    <property type="evidence" value="ECO:0007669"/>
    <property type="project" value="UniProtKB-KW"/>
</dbReference>
<dbReference type="InterPro" id="IPR029028">
    <property type="entry name" value="Alpha/beta_knot_MTases"/>
</dbReference>
<organism evidence="5">
    <name type="scientific">Anaerostipes caccae</name>
    <dbReference type="NCBI Taxonomy" id="105841"/>
    <lineage>
        <taxon>Bacteria</taxon>
        <taxon>Bacillati</taxon>
        <taxon>Bacillota</taxon>
        <taxon>Clostridia</taxon>
        <taxon>Lachnospirales</taxon>
        <taxon>Lachnospiraceae</taxon>
        <taxon>Anaerostipes</taxon>
    </lineage>
</organism>
<dbReference type="GeneID" id="69468616"/>